<dbReference type="EMBL" id="RKLQ01000002">
    <property type="protein sequence ID" value="MBX0304653.1"/>
    <property type="molecule type" value="Genomic_DNA"/>
</dbReference>
<dbReference type="NCBIfam" id="TIGR04126">
    <property type="entry name" value="PGF_CTERM"/>
    <property type="match status" value="1"/>
</dbReference>
<sequence>MIFKDELVSLLLVGFVVLSVVPLASGGPAVNSPQQSVASTDVQADSPEPSDEIYVRENGSAVLVYGTDGDTTGASEPDTDVEYGADISTNLFYFLASEPVEGETDVTGQASVLLTEANISGDGQFYFDRPDSLSSLSFEAAGQRTTENAASNLSLEMTLDDEARASGDELESVSTSGNVTVTGSRFTADSTFDAQIAPLAMGIEPGDASIVLTEDDGDYTVAVERNTTLSAYERDEYSTRERARETVESEFGGVASSFNGSADVTIDRYEFSEADNESAELDIAYTVEYTGVETELTETLAEELVESESVEMDRPRAEELTNRMRELSIERIAASYDADTESVSADVAVDVRNYDDIVVPAAEIANATDSEELDPETQSALDGVQTRLQAGQAAELRRHISWSAEISESSPGEATVTASADYTTENWDDYVAELDSRGIDMYNVSATASAATTEDDRVDVAGSLTVDNDVFTELTSQLVDTSAADGTEQSFLTSLLQADPERGKVNVSAEGERITMEVGAQFRNITVLRNALAEDGSVPAGVTSVVGREGTTYVTVEDAVAADATESDVRSLAYVDEETAVYMPGEWDREFPSMDTERAASFLGADLPANNTTATGTATGSSGPGFGATAALLALAGVTLLLTRRS</sequence>
<keyword evidence="4" id="KW-1185">Reference proteome</keyword>
<name>A0A8J7YJE2_9EURY</name>
<dbReference type="Proteomes" id="UP000783863">
    <property type="component" value="Unassembled WGS sequence"/>
</dbReference>
<dbReference type="AlphaFoldDB" id="A0A8J7YJE2"/>
<organism evidence="3 4">
    <name type="scientific">Haloarcula salinisoli</name>
    <dbReference type="NCBI Taxonomy" id="2487746"/>
    <lineage>
        <taxon>Archaea</taxon>
        <taxon>Methanobacteriati</taxon>
        <taxon>Methanobacteriota</taxon>
        <taxon>Stenosarchaea group</taxon>
        <taxon>Halobacteria</taxon>
        <taxon>Halobacteriales</taxon>
        <taxon>Haloarculaceae</taxon>
        <taxon>Haloarcula</taxon>
    </lineage>
</organism>
<evidence type="ECO:0000256" key="2">
    <source>
        <dbReference type="SAM" id="MobiDB-lite"/>
    </source>
</evidence>
<keyword evidence="1" id="KW-0732">Signal</keyword>
<reference evidence="3" key="1">
    <citation type="submission" date="2021-06" db="EMBL/GenBank/DDBJ databases">
        <title>Halomicroarcula sp. F24A a new haloarchaeum isolated from saline soil.</title>
        <authorList>
            <person name="Duran-Viseras A."/>
            <person name="Sanchez-Porro C."/>
            <person name="Ventosa A."/>
        </authorList>
    </citation>
    <scope>NUCLEOTIDE SEQUENCE</scope>
    <source>
        <strain evidence="3">F24A</strain>
    </source>
</reference>
<dbReference type="GO" id="GO:0030115">
    <property type="term" value="C:S-layer"/>
    <property type="evidence" value="ECO:0007669"/>
    <property type="project" value="UniProtKB-SubCell"/>
</dbReference>
<accession>A0A8J7YJE2</accession>
<comment type="caution">
    <text evidence="3">The sequence shown here is derived from an EMBL/GenBank/DDBJ whole genome shotgun (WGS) entry which is preliminary data.</text>
</comment>
<gene>
    <name evidence="3" type="ORF">EGD98_13335</name>
</gene>
<evidence type="ECO:0000313" key="4">
    <source>
        <dbReference type="Proteomes" id="UP000783863"/>
    </source>
</evidence>
<protein>
    <submittedName>
        <fullName evidence="3">PGF-CTERM sorting domain-containing protein</fullName>
    </submittedName>
</protein>
<dbReference type="GO" id="GO:0005886">
    <property type="term" value="C:plasma membrane"/>
    <property type="evidence" value="ECO:0007669"/>
    <property type="project" value="UniProtKB-SubCell"/>
</dbReference>
<proteinExistence type="predicted"/>
<evidence type="ECO:0000313" key="3">
    <source>
        <dbReference type="EMBL" id="MBX0304653.1"/>
    </source>
</evidence>
<dbReference type="InterPro" id="IPR026371">
    <property type="entry name" value="PGF_CTERM"/>
</dbReference>
<feature type="region of interest" description="Disordered" evidence="2">
    <location>
        <begin position="28"/>
        <end position="51"/>
    </location>
</feature>
<dbReference type="RefSeq" id="WP_220588861.1">
    <property type="nucleotide sequence ID" value="NZ_RKLQ01000002.1"/>
</dbReference>
<evidence type="ECO:0000256" key="1">
    <source>
        <dbReference type="ARBA" id="ARBA00022729"/>
    </source>
</evidence>
<feature type="compositionally biased region" description="Polar residues" evidence="2">
    <location>
        <begin position="31"/>
        <end position="43"/>
    </location>
</feature>